<dbReference type="InterPro" id="IPR001538">
    <property type="entry name" value="Man6P_isomerase-2_C"/>
</dbReference>
<dbReference type="Pfam" id="PF01050">
    <property type="entry name" value="MannoseP_isomer"/>
    <property type="match status" value="1"/>
</dbReference>
<proteinExistence type="predicted"/>
<dbReference type="SUPFAM" id="SSF51182">
    <property type="entry name" value="RmlC-like cupins"/>
    <property type="match status" value="1"/>
</dbReference>
<evidence type="ECO:0000313" key="2">
    <source>
        <dbReference type="EMBL" id="OIP86593.1"/>
    </source>
</evidence>
<dbReference type="AlphaFoldDB" id="A0A1J5HN95"/>
<dbReference type="EMBL" id="MNZO01000047">
    <property type="protein sequence ID" value="OIP86593.1"/>
    <property type="molecule type" value="Genomic_DNA"/>
</dbReference>
<dbReference type="Proteomes" id="UP000182344">
    <property type="component" value="Unassembled WGS sequence"/>
</dbReference>
<dbReference type="InterPro" id="IPR027417">
    <property type="entry name" value="P-loop_NTPase"/>
</dbReference>
<dbReference type="GO" id="GO:0016779">
    <property type="term" value="F:nucleotidyltransferase activity"/>
    <property type="evidence" value="ECO:0007669"/>
    <property type="project" value="InterPro"/>
</dbReference>
<evidence type="ECO:0000259" key="1">
    <source>
        <dbReference type="Pfam" id="PF01050"/>
    </source>
</evidence>
<dbReference type="InterPro" id="IPR011051">
    <property type="entry name" value="RmlC_Cupin_sf"/>
</dbReference>
<protein>
    <recommendedName>
        <fullName evidence="1">Mannose-6-phosphate isomerase type II C-terminal domain-containing protein</fullName>
    </recommendedName>
</protein>
<comment type="caution">
    <text evidence="2">The sequence shown here is derived from an EMBL/GenBank/DDBJ whole genome shotgun (WGS) entry which is preliminary data.</text>
</comment>
<feature type="domain" description="Mannose-6-phosphate isomerase type II C-terminal" evidence="1">
    <location>
        <begin position="236"/>
        <end position="330"/>
    </location>
</feature>
<organism evidence="2 3">
    <name type="scientific">Candidatus Shapirobacteria bacterium CG2_30_35_20</name>
    <dbReference type="NCBI Taxonomy" id="1805376"/>
    <lineage>
        <taxon>Bacteria</taxon>
        <taxon>Candidatus Shapironibacteriota</taxon>
    </lineage>
</organism>
<evidence type="ECO:0000313" key="3">
    <source>
        <dbReference type="Proteomes" id="UP000182344"/>
    </source>
</evidence>
<dbReference type="SUPFAM" id="SSF52540">
    <property type="entry name" value="P-loop containing nucleoside triphosphate hydrolases"/>
    <property type="match status" value="1"/>
</dbReference>
<sequence>MTNFVIIGTSGVGKTFLEQELESMGISFQLPKYTNRSPRSAENTNKTVCISSIEFEKLFSPKSFFFTLDYGSYRYGWKKTDLLLHPQLPATLAITLESLDSFLSQNPTFIPILLTVDNSDLFLLEKRLHLREKSESEITRRLNLARNELNIISKYIKLTKKKNGKVFYIKDNQTIFDEVIPQILFELLSLKYNLNCIPIKKKPWGFTVGIQPNSVDKFINSFFPNINLSKQQISPRFLIINPNSRLSWQWHQKRSEWWKLIKGPAGIMLSHNDIQPENFIVKNTSSTIKVEPTIRHRIIGLKTIAIVAEIWIHTDINNLSNANDIVRVEDDYMSQRILPPPAVNVIGKPHQY</sequence>
<accession>A0A1J5HN95</accession>
<dbReference type="Gene3D" id="3.30.63.10">
    <property type="entry name" value="Guanylate Kinase phosphate binding domain"/>
    <property type="match status" value="1"/>
</dbReference>
<dbReference type="GO" id="GO:0005976">
    <property type="term" value="P:polysaccharide metabolic process"/>
    <property type="evidence" value="ECO:0007669"/>
    <property type="project" value="InterPro"/>
</dbReference>
<reference evidence="2 3" key="1">
    <citation type="journal article" date="2016" name="Environ. Microbiol.">
        <title>Genomic resolution of a cold subsurface aquifer community provides metabolic insights for novel microbes adapted to high CO concentrations.</title>
        <authorList>
            <person name="Probst A.J."/>
            <person name="Castelle C.J."/>
            <person name="Singh A."/>
            <person name="Brown C.T."/>
            <person name="Anantharaman K."/>
            <person name="Sharon I."/>
            <person name="Hug L.A."/>
            <person name="Burstein D."/>
            <person name="Emerson J.B."/>
            <person name="Thomas B.C."/>
            <person name="Banfield J.F."/>
        </authorList>
    </citation>
    <scope>NUCLEOTIDE SEQUENCE [LARGE SCALE GENOMIC DNA]</scope>
    <source>
        <strain evidence="2">CG2_30_35_20</strain>
    </source>
</reference>
<gene>
    <name evidence="2" type="ORF">AUK05_03250</name>
</gene>
<dbReference type="STRING" id="1805376.AUK05_03250"/>
<name>A0A1J5HN95_9BACT</name>
<dbReference type="Gene3D" id="3.40.50.300">
    <property type="entry name" value="P-loop containing nucleotide triphosphate hydrolases"/>
    <property type="match status" value="1"/>
</dbReference>